<evidence type="ECO:0000256" key="6">
    <source>
        <dbReference type="SAM" id="Phobius"/>
    </source>
</evidence>
<dbReference type="AlphaFoldDB" id="A0A0A6PM18"/>
<dbReference type="GO" id="GO:0015171">
    <property type="term" value="F:amino acid transmembrane transporter activity"/>
    <property type="evidence" value="ECO:0007669"/>
    <property type="project" value="TreeGrafter"/>
</dbReference>
<dbReference type="GO" id="GO:0005886">
    <property type="term" value="C:plasma membrane"/>
    <property type="evidence" value="ECO:0007669"/>
    <property type="project" value="UniProtKB-SubCell"/>
</dbReference>
<sequence length="202" mass="22902">MMEGKDIIIWFNMMFPLVFSIGPGNIMFASIGARFGFRKSIPFLMGFDATTLMLSIIIGYGGIKGINEHPSLFGYAKYLGAAYLVYLSYKFFRSSKYIPEEDSNNIACAPSFFDGVILQLLNFKSIVLIVLMYTVFLDRTVVEGGKVFLLSALLLVLAIVCHVVWIYSGYWLSKKFESDKFSQIQNYAFSIMLLFVALWMLV</sequence>
<evidence type="ECO:0000256" key="4">
    <source>
        <dbReference type="ARBA" id="ARBA00022989"/>
    </source>
</evidence>
<feature type="transmembrane region" description="Helical" evidence="6">
    <location>
        <begin position="148"/>
        <end position="172"/>
    </location>
</feature>
<name>A0A0A6PM18_9GAMM</name>
<dbReference type="InterPro" id="IPR001123">
    <property type="entry name" value="LeuE-type"/>
</dbReference>
<keyword evidence="8" id="KW-1185">Reference proteome</keyword>
<feature type="transmembrane region" description="Helical" evidence="6">
    <location>
        <begin position="7"/>
        <end position="29"/>
    </location>
</feature>
<evidence type="ECO:0000256" key="5">
    <source>
        <dbReference type="ARBA" id="ARBA00023136"/>
    </source>
</evidence>
<evidence type="ECO:0000256" key="2">
    <source>
        <dbReference type="ARBA" id="ARBA00022475"/>
    </source>
</evidence>
<evidence type="ECO:0000313" key="8">
    <source>
        <dbReference type="Proteomes" id="UP000030428"/>
    </source>
</evidence>
<proteinExistence type="predicted"/>
<reference evidence="7 8" key="1">
    <citation type="journal article" date="2016" name="Front. Microbiol.">
        <title>Single-Cell (Meta-)Genomics of a Dimorphic Candidatus Thiomargarita nelsonii Reveals Genomic Plasticity.</title>
        <authorList>
            <person name="Flood B.E."/>
            <person name="Fliss P."/>
            <person name="Jones D.S."/>
            <person name="Dick G.J."/>
            <person name="Jain S."/>
            <person name="Kaster A.K."/>
            <person name="Winkel M."/>
            <person name="Mussmann M."/>
            <person name="Bailey J."/>
        </authorList>
    </citation>
    <scope>NUCLEOTIDE SEQUENCE [LARGE SCALE GENOMIC DNA]</scope>
    <source>
        <strain evidence="7">Hydrate Ridge</strain>
    </source>
</reference>
<protein>
    <submittedName>
        <fullName evidence="7">Uncharacterized protein</fullName>
    </submittedName>
</protein>
<keyword evidence="3 6" id="KW-0812">Transmembrane</keyword>
<accession>A0A0A6PM18</accession>
<comment type="subcellular location">
    <subcellularLocation>
        <location evidence="1">Cell membrane</location>
        <topology evidence="1">Multi-pass membrane protein</topology>
    </subcellularLocation>
</comment>
<dbReference type="Proteomes" id="UP000030428">
    <property type="component" value="Unassembled WGS sequence"/>
</dbReference>
<dbReference type="Pfam" id="PF01810">
    <property type="entry name" value="LysE"/>
    <property type="match status" value="1"/>
</dbReference>
<comment type="caution">
    <text evidence="7">The sequence shown here is derived from an EMBL/GenBank/DDBJ whole genome shotgun (WGS) entry which is preliminary data.</text>
</comment>
<keyword evidence="5 6" id="KW-0472">Membrane</keyword>
<dbReference type="PANTHER" id="PTHR30086:SF20">
    <property type="entry name" value="ARGININE EXPORTER PROTEIN ARGO-RELATED"/>
    <property type="match status" value="1"/>
</dbReference>
<evidence type="ECO:0000313" key="7">
    <source>
        <dbReference type="EMBL" id="KHD11663.1"/>
    </source>
</evidence>
<keyword evidence="2" id="KW-1003">Cell membrane</keyword>
<evidence type="ECO:0000256" key="3">
    <source>
        <dbReference type="ARBA" id="ARBA00022692"/>
    </source>
</evidence>
<keyword evidence="4 6" id="KW-1133">Transmembrane helix</keyword>
<feature type="transmembrane region" description="Helical" evidence="6">
    <location>
        <begin position="112"/>
        <end position="136"/>
    </location>
</feature>
<evidence type="ECO:0000256" key="1">
    <source>
        <dbReference type="ARBA" id="ARBA00004651"/>
    </source>
</evidence>
<dbReference type="EMBL" id="JSZA02000393">
    <property type="protein sequence ID" value="KHD11663.1"/>
    <property type="molecule type" value="Genomic_DNA"/>
</dbReference>
<feature type="transmembrane region" description="Helical" evidence="6">
    <location>
        <begin position="184"/>
        <end position="201"/>
    </location>
</feature>
<feature type="transmembrane region" description="Helical" evidence="6">
    <location>
        <begin position="41"/>
        <end position="63"/>
    </location>
</feature>
<gene>
    <name evidence="7" type="ORF">PN36_34720</name>
</gene>
<dbReference type="PANTHER" id="PTHR30086">
    <property type="entry name" value="ARGININE EXPORTER PROTEIN ARGO"/>
    <property type="match status" value="1"/>
</dbReference>
<feature type="transmembrane region" description="Helical" evidence="6">
    <location>
        <begin position="75"/>
        <end position="92"/>
    </location>
</feature>
<organism evidence="7 8">
    <name type="scientific">Candidatus Thiomargarita nelsonii</name>
    <dbReference type="NCBI Taxonomy" id="1003181"/>
    <lineage>
        <taxon>Bacteria</taxon>
        <taxon>Pseudomonadati</taxon>
        <taxon>Pseudomonadota</taxon>
        <taxon>Gammaproteobacteria</taxon>
        <taxon>Thiotrichales</taxon>
        <taxon>Thiotrichaceae</taxon>
        <taxon>Thiomargarita</taxon>
    </lineage>
</organism>